<dbReference type="InterPro" id="IPR000700">
    <property type="entry name" value="PAS-assoc_C"/>
</dbReference>
<dbReference type="SUPFAM" id="SSF55073">
    <property type="entry name" value="Nucleotide cyclase"/>
    <property type="match status" value="1"/>
</dbReference>
<dbReference type="InterPro" id="IPR029787">
    <property type="entry name" value="Nucleotide_cyclase"/>
</dbReference>
<dbReference type="AlphaFoldDB" id="A0A7X0RT73"/>
<feature type="domain" description="GGDEF" evidence="5">
    <location>
        <begin position="416"/>
        <end position="548"/>
    </location>
</feature>
<feature type="domain" description="PAC" evidence="3">
    <location>
        <begin position="334"/>
        <end position="384"/>
    </location>
</feature>
<evidence type="ECO:0000259" key="3">
    <source>
        <dbReference type="PROSITE" id="PS50113"/>
    </source>
</evidence>
<dbReference type="InterPro" id="IPR035919">
    <property type="entry name" value="EAL_sf"/>
</dbReference>
<feature type="transmembrane region" description="Helical" evidence="1">
    <location>
        <begin position="78"/>
        <end position="100"/>
    </location>
</feature>
<dbReference type="SMART" id="SM00267">
    <property type="entry name" value="GGDEF"/>
    <property type="match status" value="1"/>
</dbReference>
<dbReference type="InterPro" id="IPR000160">
    <property type="entry name" value="GGDEF_dom"/>
</dbReference>
<dbReference type="Pfam" id="PF00563">
    <property type="entry name" value="EAL"/>
    <property type="match status" value="1"/>
</dbReference>
<feature type="domain" description="EAL" evidence="4">
    <location>
        <begin position="557"/>
        <end position="810"/>
    </location>
</feature>
<dbReference type="FunFam" id="3.30.70.270:FF:000001">
    <property type="entry name" value="Diguanylate cyclase domain protein"/>
    <property type="match status" value="1"/>
</dbReference>
<protein>
    <submittedName>
        <fullName evidence="7">EAL domain-containing protein</fullName>
    </submittedName>
</protein>
<evidence type="ECO:0000259" key="6">
    <source>
        <dbReference type="PROSITE" id="PS50924"/>
    </source>
</evidence>
<dbReference type="PROSITE" id="PS50924">
    <property type="entry name" value="MHYT"/>
    <property type="match status" value="1"/>
</dbReference>
<keyword evidence="1" id="KW-1133">Transmembrane helix</keyword>
<comment type="caution">
    <text evidence="7">The sequence shown here is derived from an EMBL/GenBank/DDBJ whole genome shotgun (WGS) entry which is preliminary data.</text>
</comment>
<dbReference type="InterPro" id="IPR000014">
    <property type="entry name" value="PAS"/>
</dbReference>
<keyword evidence="8" id="KW-1185">Reference proteome</keyword>
<dbReference type="InterPro" id="IPR005330">
    <property type="entry name" value="MHYT_dom"/>
</dbReference>
<dbReference type="FunFam" id="3.20.20.450:FF:000001">
    <property type="entry name" value="Cyclic di-GMP phosphodiesterase yahA"/>
    <property type="match status" value="1"/>
</dbReference>
<gene>
    <name evidence="7" type="ORF">H7C19_14790</name>
</gene>
<dbReference type="Pfam" id="PF03707">
    <property type="entry name" value="MHYT"/>
    <property type="match status" value="3"/>
</dbReference>
<dbReference type="PROSITE" id="PS50112">
    <property type="entry name" value="PAS"/>
    <property type="match status" value="1"/>
</dbReference>
<dbReference type="SMART" id="SM00052">
    <property type="entry name" value="EAL"/>
    <property type="match status" value="1"/>
</dbReference>
<dbReference type="InterPro" id="IPR001610">
    <property type="entry name" value="PAC"/>
</dbReference>
<feature type="transmembrane region" description="Helical" evidence="1">
    <location>
        <begin position="224"/>
        <end position="246"/>
    </location>
</feature>
<dbReference type="GO" id="GO:0016020">
    <property type="term" value="C:membrane"/>
    <property type="evidence" value="ECO:0007669"/>
    <property type="project" value="UniProtKB-UniRule"/>
</dbReference>
<dbReference type="InterPro" id="IPR001633">
    <property type="entry name" value="EAL_dom"/>
</dbReference>
<dbReference type="PROSITE" id="PS50883">
    <property type="entry name" value="EAL"/>
    <property type="match status" value="1"/>
</dbReference>
<dbReference type="InterPro" id="IPR043128">
    <property type="entry name" value="Rev_trsase/Diguanyl_cyclase"/>
</dbReference>
<dbReference type="NCBIfam" id="TIGR00229">
    <property type="entry name" value="sensory_box"/>
    <property type="match status" value="1"/>
</dbReference>
<keyword evidence="1" id="KW-0472">Membrane</keyword>
<dbReference type="PROSITE" id="PS50113">
    <property type="entry name" value="PAC"/>
    <property type="match status" value="1"/>
</dbReference>
<dbReference type="PROSITE" id="PS50887">
    <property type="entry name" value="GGDEF"/>
    <property type="match status" value="1"/>
</dbReference>
<dbReference type="PANTHER" id="PTHR44757:SF2">
    <property type="entry name" value="BIOFILM ARCHITECTURE MAINTENANCE PROTEIN MBAA"/>
    <property type="match status" value="1"/>
</dbReference>
<evidence type="ECO:0000259" key="5">
    <source>
        <dbReference type="PROSITE" id="PS50887"/>
    </source>
</evidence>
<feature type="domain" description="PAS" evidence="2">
    <location>
        <begin position="257"/>
        <end position="310"/>
    </location>
</feature>
<feature type="transmembrane region" description="Helical" evidence="1">
    <location>
        <begin position="12"/>
        <end position="34"/>
    </location>
</feature>
<feature type="transmembrane region" description="Helical" evidence="1">
    <location>
        <begin position="46"/>
        <end position="72"/>
    </location>
</feature>
<dbReference type="InterPro" id="IPR052155">
    <property type="entry name" value="Biofilm_reg_signaling"/>
</dbReference>
<feature type="transmembrane region" description="Helical" evidence="1">
    <location>
        <begin position="112"/>
        <end position="134"/>
    </location>
</feature>
<dbReference type="NCBIfam" id="TIGR00254">
    <property type="entry name" value="GGDEF"/>
    <property type="match status" value="1"/>
</dbReference>
<feature type="transmembrane region" description="Helical" evidence="1">
    <location>
        <begin position="186"/>
        <end position="204"/>
    </location>
</feature>
<name>A0A7X0RT73_9BACL</name>
<dbReference type="Pfam" id="PF00990">
    <property type="entry name" value="GGDEF"/>
    <property type="match status" value="1"/>
</dbReference>
<dbReference type="EMBL" id="JACJVP010000024">
    <property type="protein sequence ID" value="MBB6671955.1"/>
    <property type="molecule type" value="Genomic_DNA"/>
</dbReference>
<dbReference type="SUPFAM" id="SSF141868">
    <property type="entry name" value="EAL domain-like"/>
    <property type="match status" value="1"/>
</dbReference>
<feature type="transmembrane region" description="Helical" evidence="1">
    <location>
        <begin position="146"/>
        <end position="166"/>
    </location>
</feature>
<evidence type="ECO:0000313" key="8">
    <source>
        <dbReference type="Proteomes" id="UP000547209"/>
    </source>
</evidence>
<dbReference type="PANTHER" id="PTHR44757">
    <property type="entry name" value="DIGUANYLATE CYCLASE DGCP"/>
    <property type="match status" value="1"/>
</dbReference>
<evidence type="ECO:0000259" key="2">
    <source>
        <dbReference type="PROSITE" id="PS50112"/>
    </source>
</evidence>
<sequence length="820" mass="91274">MSSMPVLSSTYNVPLVLLSFLIAILASYAALDLGVRIHKAKAPARYIWLCGGAFAMGMGIWAMHFIAMLAFHLSAVPVSYNLATVLLSILPAILASGLALHIVNRPEARTSHYIVSALFIGAGIVSMHYIGMAAMVMEAAIRYNPFLWALSAAIALATSYAALLLLRDARRHAGSFGGWRRKAFGALIMAIAISGMHYTGMSAATFEHDHQAMGASSSAIDSTLLAYSIGIAMFILLVLVLISAIVDDRFESRTAASERKFRSVIESANDAIILSDYRGVIISWNQSAQHIFGYAEQEVLNRRLEVIIPDRYKEAHRLGMARYKDTGDPYIIGKTVEMHGLRKDGTEFPLELSMATWQEEGSSFYSSIIRDITERKKAEEKMNRMVYRDPLTDLPNRHLLNDRLAQALDQASKNKMTIGIMFIDLDRFKYINDTLGHAMGDLLLIEAASRIQSCTSKGDTVSRQGGDEFLVLLPNTTADEVTRKAQRLLQLFAQPFVLNDAEMFVTPSIGISLYPSDGRDIETLIKNADTAMYRVKEQGKNNFQFYTPDMNEAVTKKMKLEIGLRKGLERREFKVHYQPQMDVGTGKITGVEALLRWHHPELGNVSPAEFIPLAEETGLIIPIGEWVLYEACRQAKSWQDEGLPPMRVAVNISSRQFQQSNLLEAVSRVLHDTGLEPQYLELELTESIIQDSKYAIGTMQKLKEMGTSLSIDDFGTGYSSLSYLKLFPIDTLKIDQSFTRNILADAKDAALVQTIINMAHNLELKVIAEGVETQEQLHFLTQRHCNEAQGYYFSRPIAPEDLSAILRGRLTAPTPLLPQS</sequence>
<organism evidence="7 8">
    <name type="scientific">Cohnella nanjingensis</name>
    <dbReference type="NCBI Taxonomy" id="1387779"/>
    <lineage>
        <taxon>Bacteria</taxon>
        <taxon>Bacillati</taxon>
        <taxon>Bacillota</taxon>
        <taxon>Bacilli</taxon>
        <taxon>Bacillales</taxon>
        <taxon>Paenibacillaceae</taxon>
        <taxon>Cohnella</taxon>
    </lineage>
</organism>
<evidence type="ECO:0000256" key="1">
    <source>
        <dbReference type="PROSITE-ProRule" id="PRU00244"/>
    </source>
</evidence>
<dbReference type="Pfam" id="PF13426">
    <property type="entry name" value="PAS_9"/>
    <property type="match status" value="1"/>
</dbReference>
<dbReference type="Proteomes" id="UP000547209">
    <property type="component" value="Unassembled WGS sequence"/>
</dbReference>
<dbReference type="SUPFAM" id="SSF55785">
    <property type="entry name" value="PYP-like sensor domain (PAS domain)"/>
    <property type="match status" value="1"/>
</dbReference>
<dbReference type="CDD" id="cd01949">
    <property type="entry name" value="GGDEF"/>
    <property type="match status" value="1"/>
</dbReference>
<dbReference type="SMART" id="SM00086">
    <property type="entry name" value="PAC"/>
    <property type="match status" value="1"/>
</dbReference>
<dbReference type="Gene3D" id="3.20.20.450">
    <property type="entry name" value="EAL domain"/>
    <property type="match status" value="1"/>
</dbReference>
<dbReference type="Gene3D" id="3.30.70.270">
    <property type="match status" value="1"/>
</dbReference>
<keyword evidence="1" id="KW-0812">Transmembrane</keyword>
<dbReference type="SMART" id="SM00091">
    <property type="entry name" value="PAS"/>
    <property type="match status" value="1"/>
</dbReference>
<dbReference type="CDD" id="cd01948">
    <property type="entry name" value="EAL"/>
    <property type="match status" value="1"/>
</dbReference>
<reference evidence="7 8" key="1">
    <citation type="submission" date="2020-08" db="EMBL/GenBank/DDBJ databases">
        <title>Cohnella phylogeny.</title>
        <authorList>
            <person name="Dunlap C."/>
        </authorList>
    </citation>
    <scope>NUCLEOTIDE SEQUENCE [LARGE SCALE GENOMIC DNA]</scope>
    <source>
        <strain evidence="7 8">DSM 28246</strain>
    </source>
</reference>
<dbReference type="CDD" id="cd00130">
    <property type="entry name" value="PAS"/>
    <property type="match status" value="1"/>
</dbReference>
<evidence type="ECO:0000259" key="4">
    <source>
        <dbReference type="PROSITE" id="PS50883"/>
    </source>
</evidence>
<accession>A0A7X0RT73</accession>
<proteinExistence type="predicted"/>
<feature type="domain" description="MHYT" evidence="6">
    <location>
        <begin position="11"/>
        <end position="207"/>
    </location>
</feature>
<dbReference type="InterPro" id="IPR035965">
    <property type="entry name" value="PAS-like_dom_sf"/>
</dbReference>
<evidence type="ECO:0000313" key="7">
    <source>
        <dbReference type="EMBL" id="MBB6671955.1"/>
    </source>
</evidence>
<dbReference type="Gene3D" id="3.30.450.20">
    <property type="entry name" value="PAS domain"/>
    <property type="match status" value="1"/>
</dbReference>